<keyword evidence="1" id="KW-1133">Transmembrane helix</keyword>
<protein>
    <recommendedName>
        <fullName evidence="4">CUB domain-containing protein</fullName>
    </recommendedName>
</protein>
<keyword evidence="1" id="KW-0812">Transmembrane</keyword>
<gene>
    <name evidence="2" type="ORF">ElyMa_001153400</name>
</gene>
<evidence type="ECO:0008006" key="4">
    <source>
        <dbReference type="Google" id="ProtNLM"/>
    </source>
</evidence>
<evidence type="ECO:0000313" key="2">
    <source>
        <dbReference type="EMBL" id="GFS03571.1"/>
    </source>
</evidence>
<dbReference type="AlphaFoldDB" id="A0AAV4I1T9"/>
<organism evidence="2 3">
    <name type="scientific">Elysia marginata</name>
    <dbReference type="NCBI Taxonomy" id="1093978"/>
    <lineage>
        <taxon>Eukaryota</taxon>
        <taxon>Metazoa</taxon>
        <taxon>Spiralia</taxon>
        <taxon>Lophotrochozoa</taxon>
        <taxon>Mollusca</taxon>
        <taxon>Gastropoda</taxon>
        <taxon>Heterobranchia</taxon>
        <taxon>Euthyneura</taxon>
        <taxon>Panpulmonata</taxon>
        <taxon>Sacoglossa</taxon>
        <taxon>Placobranchoidea</taxon>
        <taxon>Plakobranchidae</taxon>
        <taxon>Elysia</taxon>
    </lineage>
</organism>
<accession>A0AAV4I1T9</accession>
<comment type="caution">
    <text evidence="2">The sequence shown here is derived from an EMBL/GenBank/DDBJ whole genome shotgun (WGS) entry which is preliminary data.</text>
</comment>
<keyword evidence="1" id="KW-0472">Membrane</keyword>
<evidence type="ECO:0000313" key="3">
    <source>
        <dbReference type="Proteomes" id="UP000762676"/>
    </source>
</evidence>
<proteinExistence type="predicted"/>
<evidence type="ECO:0000256" key="1">
    <source>
        <dbReference type="SAM" id="Phobius"/>
    </source>
</evidence>
<sequence length="499" mass="56143">MLLVVAHQQGGYRYPRSPRFDPQSRQKFASLYPASFFRQTPRKFDKNRFHFSSGDEVAVSDVTSDFSSIFCDSYEVKLWERGEVYLLPGTAKVNKSLDGHVETISMFQVPGLAYRELSLYLLDQSEMSLAACRQNGSKDLPAEIILIKGKANLRSWREDKTCSSCVEKRMPIPVDGPCTTEEESDSYNFIDELEKDAAHKLVQADAEVTSRKRKMNDEESYTHFARSAFQRLSDGSKSTASPSASLNLETKAHETFRENASRSQSSPNVFFSPQRGVLNYTVSSNDRYYIVIFYGTPSGQDSLFTEPGIKLQGKVSRTSFQVKDAKQVCVVDGGSPEPNRSLDETYPSSYNNSFCRFNLPWRSAMDIVVHFDNFRLGKSGERFEYFADNLSGNIDPEIDGGSEGVLLRSLEHAGMITKCQVRLSIWICLFGALPAVAVSIISSVIGFLLCRRRSPQFTARWRKVHRSHRKKKHRSTKDGLVDAEVLPEGAEGSMAIQGY</sequence>
<dbReference type="EMBL" id="BMAT01002279">
    <property type="protein sequence ID" value="GFS03571.1"/>
    <property type="molecule type" value="Genomic_DNA"/>
</dbReference>
<reference evidence="2 3" key="1">
    <citation type="journal article" date="2021" name="Elife">
        <title>Chloroplast acquisition without the gene transfer in kleptoplastic sea slugs, Plakobranchus ocellatus.</title>
        <authorList>
            <person name="Maeda T."/>
            <person name="Takahashi S."/>
            <person name="Yoshida T."/>
            <person name="Shimamura S."/>
            <person name="Takaki Y."/>
            <person name="Nagai Y."/>
            <person name="Toyoda A."/>
            <person name="Suzuki Y."/>
            <person name="Arimoto A."/>
            <person name="Ishii H."/>
            <person name="Satoh N."/>
            <person name="Nishiyama T."/>
            <person name="Hasebe M."/>
            <person name="Maruyama T."/>
            <person name="Minagawa J."/>
            <person name="Obokata J."/>
            <person name="Shigenobu S."/>
        </authorList>
    </citation>
    <scope>NUCLEOTIDE SEQUENCE [LARGE SCALE GENOMIC DNA]</scope>
</reference>
<name>A0AAV4I1T9_9GAST</name>
<feature type="transmembrane region" description="Helical" evidence="1">
    <location>
        <begin position="423"/>
        <end position="450"/>
    </location>
</feature>
<dbReference type="Proteomes" id="UP000762676">
    <property type="component" value="Unassembled WGS sequence"/>
</dbReference>
<keyword evidence="3" id="KW-1185">Reference proteome</keyword>